<dbReference type="AlphaFoldDB" id="A0A9P8T6C0"/>
<evidence type="ECO:0000256" key="7">
    <source>
        <dbReference type="SAM" id="Phobius"/>
    </source>
</evidence>
<feature type="compositionally biased region" description="Polar residues" evidence="6">
    <location>
        <begin position="901"/>
        <end position="911"/>
    </location>
</feature>
<evidence type="ECO:0000256" key="4">
    <source>
        <dbReference type="ARBA" id="ARBA00022989"/>
    </source>
</evidence>
<dbReference type="SUPFAM" id="SSF53474">
    <property type="entry name" value="alpha/beta-Hydrolases"/>
    <property type="match status" value="1"/>
</dbReference>
<dbReference type="GO" id="GO:0016020">
    <property type="term" value="C:membrane"/>
    <property type="evidence" value="ECO:0007669"/>
    <property type="project" value="UniProtKB-SubCell"/>
</dbReference>
<reference evidence="8" key="1">
    <citation type="journal article" date="2021" name="Open Biol.">
        <title>Shared evolutionary footprints suggest mitochondrial oxidative damage underlies multiple complex I losses in fungi.</title>
        <authorList>
            <person name="Schikora-Tamarit M.A."/>
            <person name="Marcet-Houben M."/>
            <person name="Nosek J."/>
            <person name="Gabaldon T."/>
        </authorList>
    </citation>
    <scope>NUCLEOTIDE SEQUENCE</scope>
    <source>
        <strain evidence="8">CBS6075</strain>
    </source>
</reference>
<name>A0A9P8T6C0_9ASCO</name>
<sequence length="932" mass="104182">MSGQPGDEHEHGSAAMDFEEFQFSGDVVNVVDHAIIAAPAAVAEPPQHNSDEADLTLPPETDSSLRSSSDDEEWKEMDTQVHQSDIYNIKGDKIDTFVQSVETFKNDKTSDAAQGYTRISAQEEASKYMEMNEKFDYLFQNENSNLRKLRNSESRLDKDESDGELEDGFDATIESGASDIDEQLYSTKALLDDPQKVAYAALVKLIIFKMHFELSQLRGSGSTTILKKNAAAQKSFTRWSMGVMGQLYDHLGIREGEERDMIEKLSCHGIEASDLVGWLNTNLTVANKLETEQVQAIDLDSSKPTLEIDIRWTLICDLFLILLESSTYDSRSRVLLLRFSQSIGLSQLDIFQFERRITDALEMDESLARLNNSQIWDEKDILTEHKRKFRRQKLVKIGFATVAGGLVIGLSAGMLAPVIGAGLAAGLTTVGIGGTSGFLAGTAGTAIITSTGVLTGMRIGKNGMGRRVGAVSTFEFKPLHNNARVNLILTVSGWMSGKMDDVRLPFSTVDPVMGDLYSLLWEPEMLTSMGQTIGILASEILTQSIQQILGSTVLIALMAAVQLPMMLSKLGYLLDNPWNVSLDRAWSAGLVLADTLRRGKLGFRPITLVGFSLGARVIYSCLLDLAKTGDYGLIENVYLFGSPFVVKEDQITMACSVVSGRFVNGYSKKDWILGYLFRATSGGLNRIAGLSPIEQVENFNCSELVQGHMEYRKVMPKLMKEMGWEVLNEEFVEIDQPDEQETNRQRKLVHDFEEASKKLDTKKPSKSWYSKLFGKKNKEWWEMYEEGVKEEEKKQELFDVDELAKEVEQIALQAETEPQNEELKTFNLKTPPQGQTFDGAEQQRERERKTSSPFNMTVVKSSTPSSPEFRPFKLDKSGKRVSSTMDKGFNLNAVEAEKKQTSPTEPEQPTENIYDDEDEFPTDERNLKITFA</sequence>
<dbReference type="InterPro" id="IPR029058">
    <property type="entry name" value="AB_hydrolase_fold"/>
</dbReference>
<evidence type="ECO:0000256" key="6">
    <source>
        <dbReference type="SAM" id="MobiDB-lite"/>
    </source>
</evidence>
<keyword evidence="5 7" id="KW-0472">Membrane</keyword>
<evidence type="ECO:0000313" key="9">
    <source>
        <dbReference type="Proteomes" id="UP000769157"/>
    </source>
</evidence>
<keyword evidence="3 7" id="KW-0812">Transmembrane</keyword>
<dbReference type="OrthoDB" id="277931at2759"/>
<dbReference type="InterPro" id="IPR007941">
    <property type="entry name" value="DUF726"/>
</dbReference>
<feature type="region of interest" description="Disordered" evidence="6">
    <location>
        <begin position="41"/>
        <end position="79"/>
    </location>
</feature>
<evidence type="ECO:0000256" key="5">
    <source>
        <dbReference type="ARBA" id="ARBA00023136"/>
    </source>
</evidence>
<feature type="compositionally biased region" description="Basic and acidic residues" evidence="6">
    <location>
        <begin position="841"/>
        <end position="850"/>
    </location>
</feature>
<dbReference type="Pfam" id="PF05277">
    <property type="entry name" value="DUF726"/>
    <property type="match status" value="1"/>
</dbReference>
<dbReference type="Proteomes" id="UP000769157">
    <property type="component" value="Unassembled WGS sequence"/>
</dbReference>
<dbReference type="PANTHER" id="PTHR17920:SF3">
    <property type="entry name" value="TRANSMEMBRANE AND COILED-COIL DOMAIN-CONTAINING PROTEIN 4"/>
    <property type="match status" value="1"/>
</dbReference>
<evidence type="ECO:0000256" key="3">
    <source>
        <dbReference type="ARBA" id="ARBA00022692"/>
    </source>
</evidence>
<feature type="compositionally biased region" description="Polar residues" evidence="6">
    <location>
        <begin position="827"/>
        <end position="836"/>
    </location>
</feature>
<dbReference type="EMBL" id="JAEUBE010000199">
    <property type="protein sequence ID" value="KAH3666935.1"/>
    <property type="molecule type" value="Genomic_DNA"/>
</dbReference>
<dbReference type="RefSeq" id="XP_046061891.1">
    <property type="nucleotide sequence ID" value="XM_046204355.1"/>
</dbReference>
<keyword evidence="9" id="KW-1185">Reference proteome</keyword>
<comment type="similarity">
    <text evidence="2">Belongs to the TMCO4 family.</text>
</comment>
<evidence type="ECO:0000256" key="2">
    <source>
        <dbReference type="ARBA" id="ARBA00009824"/>
    </source>
</evidence>
<comment type="caution">
    <text evidence="8">The sequence shown here is derived from an EMBL/GenBank/DDBJ whole genome shotgun (WGS) entry which is preliminary data.</text>
</comment>
<evidence type="ECO:0008006" key="10">
    <source>
        <dbReference type="Google" id="ProtNLM"/>
    </source>
</evidence>
<comment type="subcellular location">
    <subcellularLocation>
        <location evidence="1">Membrane</location>
        <topology evidence="1">Multi-pass membrane protein</topology>
    </subcellularLocation>
</comment>
<dbReference type="GeneID" id="70235352"/>
<evidence type="ECO:0000256" key="1">
    <source>
        <dbReference type="ARBA" id="ARBA00004141"/>
    </source>
</evidence>
<feature type="compositionally biased region" description="Polar residues" evidence="6">
    <location>
        <begin position="851"/>
        <end position="866"/>
    </location>
</feature>
<feature type="compositionally biased region" description="Basic and acidic residues" evidence="6">
    <location>
        <begin position="922"/>
        <end position="932"/>
    </location>
</feature>
<dbReference type="PANTHER" id="PTHR17920">
    <property type="entry name" value="TRANSMEMBRANE AND COILED-COIL DOMAIN-CONTAINING PROTEIN 4 TMCO4"/>
    <property type="match status" value="1"/>
</dbReference>
<reference evidence="8" key="2">
    <citation type="submission" date="2021-01" db="EMBL/GenBank/DDBJ databases">
        <authorList>
            <person name="Schikora-Tamarit M.A."/>
        </authorList>
    </citation>
    <scope>NUCLEOTIDE SEQUENCE</scope>
    <source>
        <strain evidence="8">CBS6075</strain>
    </source>
</reference>
<feature type="region of interest" description="Disordered" evidence="6">
    <location>
        <begin position="827"/>
        <end position="932"/>
    </location>
</feature>
<gene>
    <name evidence="8" type="ORF">OGAPHI_003385</name>
</gene>
<proteinExistence type="inferred from homology"/>
<feature type="transmembrane region" description="Helical" evidence="7">
    <location>
        <begin position="397"/>
        <end position="425"/>
    </location>
</feature>
<feature type="transmembrane region" description="Helical" evidence="7">
    <location>
        <begin position="437"/>
        <end position="457"/>
    </location>
</feature>
<accession>A0A9P8T6C0</accession>
<evidence type="ECO:0000313" key="8">
    <source>
        <dbReference type="EMBL" id="KAH3666935.1"/>
    </source>
</evidence>
<protein>
    <recommendedName>
        <fullName evidence="10">DUF726-domain-containing protein</fullName>
    </recommendedName>
</protein>
<keyword evidence="4 7" id="KW-1133">Transmembrane helix</keyword>
<organism evidence="8 9">
    <name type="scientific">Ogataea philodendri</name>
    <dbReference type="NCBI Taxonomy" id="1378263"/>
    <lineage>
        <taxon>Eukaryota</taxon>
        <taxon>Fungi</taxon>
        <taxon>Dikarya</taxon>
        <taxon>Ascomycota</taxon>
        <taxon>Saccharomycotina</taxon>
        <taxon>Pichiomycetes</taxon>
        <taxon>Pichiales</taxon>
        <taxon>Pichiaceae</taxon>
        <taxon>Ogataea</taxon>
    </lineage>
</organism>